<dbReference type="RefSeq" id="WP_090865419.1">
    <property type="nucleotide sequence ID" value="NZ_FNYE01000007.1"/>
</dbReference>
<dbReference type="InterPro" id="IPR010263">
    <property type="entry name" value="T6SS_TssK"/>
</dbReference>
<name>A0A1H6WVB2_9BURK</name>
<dbReference type="NCBIfam" id="TIGR03353">
    <property type="entry name" value="VI_chp_4"/>
    <property type="match status" value="1"/>
</dbReference>
<dbReference type="STRING" id="667676.SAMN05192539_1007217"/>
<dbReference type="PANTHER" id="PTHR35566:SF1">
    <property type="entry name" value="TYPE VI SECRETION SYSTEM BASEPLATE COMPONENT TSSK1"/>
    <property type="match status" value="1"/>
</dbReference>
<protein>
    <submittedName>
        <fullName evidence="1">Type VI secretion system protein ImpJ</fullName>
    </submittedName>
</protein>
<evidence type="ECO:0000313" key="2">
    <source>
        <dbReference type="Proteomes" id="UP000198866"/>
    </source>
</evidence>
<dbReference type="PANTHER" id="PTHR35566">
    <property type="entry name" value="BLR3599 PROTEIN"/>
    <property type="match status" value="1"/>
</dbReference>
<reference evidence="2" key="1">
    <citation type="submission" date="2016-10" db="EMBL/GenBank/DDBJ databases">
        <authorList>
            <person name="Varghese N."/>
            <person name="Submissions S."/>
        </authorList>
    </citation>
    <scope>NUCLEOTIDE SEQUENCE [LARGE SCALE GENOMIC DNA]</scope>
    <source>
        <strain evidence="2">LMG 26031</strain>
    </source>
</reference>
<dbReference type="AlphaFoldDB" id="A0A1H6WVB2"/>
<dbReference type="OrthoDB" id="9775333at2"/>
<keyword evidence="2" id="KW-1185">Reference proteome</keyword>
<proteinExistence type="predicted"/>
<dbReference type="Pfam" id="PF05936">
    <property type="entry name" value="T6SS_VasE"/>
    <property type="match status" value="1"/>
</dbReference>
<dbReference type="Proteomes" id="UP000198866">
    <property type="component" value="Unassembled WGS sequence"/>
</dbReference>
<organism evidence="1 2">
    <name type="scientific">Paraburkholderia diazotrophica</name>
    <dbReference type="NCBI Taxonomy" id="667676"/>
    <lineage>
        <taxon>Bacteria</taxon>
        <taxon>Pseudomonadati</taxon>
        <taxon>Pseudomonadota</taxon>
        <taxon>Betaproteobacteria</taxon>
        <taxon>Burkholderiales</taxon>
        <taxon>Burkholderiaceae</taxon>
        <taxon>Paraburkholderia</taxon>
    </lineage>
</organism>
<gene>
    <name evidence="1" type="ORF">SAMN05192539_1007217</name>
</gene>
<dbReference type="EMBL" id="FNYE01000007">
    <property type="protein sequence ID" value="SEJ19264.1"/>
    <property type="molecule type" value="Genomic_DNA"/>
</dbReference>
<accession>A0A1H6WVB2</accession>
<sequence>MSWNSKVIWSEGMFLQPQHLQQHDRYLQTQLETRAAGLRPYSWGLTALEIDEQLLKLGKVALLSCAGVMPDGTPFNLPADDDLPEPLDIPEGTRNTLIALALPVRRPGVAETGNDENEENFARHRVSELEVSDSNDPNAAPALMQIGKLRVRLALEADVANAYAVLGVARVVERLPDNRVVLEGDYSPPCLDYRVARRLAAFVDDLVGLLHQRGEALAARLAQPGVTGVAEVADFLLLQLINRHEPLAAHLSMMTGLHPETLYAIALQLAGELATFSQQTKRPPAYPVYRHERLKETFAPVIDDLRASLSMVMDPHAVPIPLEERKFGLRVALVPDKNLFASAMFVLAVRAQMPAENILTGFAPQVKIGPIERIRDLVNLQLPGIGLRALPVAPRQLPFHAGFTYFELDRGNDLWKQFATSAGMALHVAGEFPGLAMEFWAIRR</sequence>
<evidence type="ECO:0000313" key="1">
    <source>
        <dbReference type="EMBL" id="SEJ19264.1"/>
    </source>
</evidence>